<gene>
    <name evidence="2" type="ORF">WR25_27325</name>
</gene>
<evidence type="ECO:0000313" key="3">
    <source>
        <dbReference type="Proteomes" id="UP000218231"/>
    </source>
</evidence>
<keyword evidence="3" id="KW-1185">Reference proteome</keyword>
<reference evidence="2 3" key="1">
    <citation type="journal article" date="2017" name="Curr. Biol.">
        <title>Genome architecture and evolution of a unichromosomal asexual nematode.</title>
        <authorList>
            <person name="Fradin H."/>
            <person name="Zegar C."/>
            <person name="Gutwein M."/>
            <person name="Lucas J."/>
            <person name="Kovtun M."/>
            <person name="Corcoran D."/>
            <person name="Baugh L.R."/>
            <person name="Kiontke K."/>
            <person name="Gunsalus K."/>
            <person name="Fitch D.H."/>
            <person name="Piano F."/>
        </authorList>
    </citation>
    <scope>NUCLEOTIDE SEQUENCE [LARGE SCALE GENOMIC DNA]</scope>
    <source>
        <strain evidence="2">PF1309</strain>
    </source>
</reference>
<proteinExistence type="predicted"/>
<comment type="caution">
    <text evidence="2">The sequence shown here is derived from an EMBL/GenBank/DDBJ whole genome shotgun (WGS) entry which is preliminary data.</text>
</comment>
<evidence type="ECO:0000259" key="1">
    <source>
        <dbReference type="Pfam" id="PF23639"/>
    </source>
</evidence>
<protein>
    <recommendedName>
        <fullName evidence="1">DUF7146 domain-containing protein</fullName>
    </recommendedName>
</protein>
<organism evidence="2 3">
    <name type="scientific">Diploscapter pachys</name>
    <dbReference type="NCBI Taxonomy" id="2018661"/>
    <lineage>
        <taxon>Eukaryota</taxon>
        <taxon>Metazoa</taxon>
        <taxon>Ecdysozoa</taxon>
        <taxon>Nematoda</taxon>
        <taxon>Chromadorea</taxon>
        <taxon>Rhabditida</taxon>
        <taxon>Rhabditina</taxon>
        <taxon>Rhabditomorpha</taxon>
        <taxon>Rhabditoidea</taxon>
        <taxon>Rhabditidae</taxon>
        <taxon>Diploscapter</taxon>
    </lineage>
</organism>
<evidence type="ECO:0000313" key="2">
    <source>
        <dbReference type="EMBL" id="PAV93176.1"/>
    </source>
</evidence>
<dbReference type="Proteomes" id="UP000218231">
    <property type="component" value="Unassembled WGS sequence"/>
</dbReference>
<accession>A0A2A2M404</accession>
<dbReference type="InterPro" id="IPR055570">
    <property type="entry name" value="DUF7146"/>
</dbReference>
<dbReference type="EMBL" id="LIAE01005653">
    <property type="protein sequence ID" value="PAV93176.1"/>
    <property type="molecule type" value="Genomic_DNA"/>
</dbReference>
<sequence length="133" mass="14587">MPITAHRPEQRLVDLVGALRGTWHGNIAMCRCPAHADTTPSLSLRQGDKGILVTCFAGCDAVDVLRELDRIVLTGHYRAPDPAPTPATRSANVARLWDEARPVEGTLAERYLAGRFLLPVTNDLRFHPRCPGP</sequence>
<feature type="domain" description="DUF7146" evidence="1">
    <location>
        <begin position="88"/>
        <end position="131"/>
    </location>
</feature>
<dbReference type="AlphaFoldDB" id="A0A2A2M404"/>
<dbReference type="Pfam" id="PF23639">
    <property type="entry name" value="DUF7146"/>
    <property type="match status" value="1"/>
</dbReference>
<dbReference type="OrthoDB" id="10484735at2759"/>
<name>A0A2A2M404_9BILA</name>